<gene>
    <name evidence="1" type="ORF">HNR30_008151</name>
</gene>
<dbReference type="Proteomes" id="UP000530928">
    <property type="component" value="Unassembled WGS sequence"/>
</dbReference>
<name>A0A7W0CT14_9ACTN</name>
<dbReference type="RefSeq" id="WP_181615463.1">
    <property type="nucleotide sequence ID" value="NZ_BAABAM010000008.1"/>
</dbReference>
<dbReference type="AlphaFoldDB" id="A0A7W0CT14"/>
<dbReference type="EMBL" id="JACDUR010000009">
    <property type="protein sequence ID" value="MBA2896760.1"/>
    <property type="molecule type" value="Genomic_DNA"/>
</dbReference>
<evidence type="ECO:0000313" key="1">
    <source>
        <dbReference type="EMBL" id="MBA2896760.1"/>
    </source>
</evidence>
<proteinExistence type="predicted"/>
<keyword evidence="2" id="KW-1185">Reference proteome</keyword>
<evidence type="ECO:0000313" key="2">
    <source>
        <dbReference type="Proteomes" id="UP000530928"/>
    </source>
</evidence>
<protein>
    <submittedName>
        <fullName evidence="1">Uncharacterized protein</fullName>
    </submittedName>
</protein>
<reference evidence="1 2" key="1">
    <citation type="submission" date="2020-07" db="EMBL/GenBank/DDBJ databases">
        <title>Genomic Encyclopedia of Type Strains, Phase IV (KMG-IV): sequencing the most valuable type-strain genomes for metagenomic binning, comparative biology and taxonomic classification.</title>
        <authorList>
            <person name="Goeker M."/>
        </authorList>
    </citation>
    <scope>NUCLEOTIDE SEQUENCE [LARGE SCALE GENOMIC DNA]</scope>
    <source>
        <strain evidence="1 2">DSM 45533</strain>
    </source>
</reference>
<comment type="caution">
    <text evidence="1">The sequence shown here is derived from an EMBL/GenBank/DDBJ whole genome shotgun (WGS) entry which is preliminary data.</text>
</comment>
<accession>A0A7W0CT14</accession>
<sequence length="56" mass="6136">MERLVVVPPRVARHKVRDIQAEERTATSQPDPKVVDLSAYSGRNVIPFPDGPTPAA</sequence>
<organism evidence="1 2">
    <name type="scientific">Nonomuraea soli</name>
    <dbReference type="NCBI Taxonomy" id="1032476"/>
    <lineage>
        <taxon>Bacteria</taxon>
        <taxon>Bacillati</taxon>
        <taxon>Actinomycetota</taxon>
        <taxon>Actinomycetes</taxon>
        <taxon>Streptosporangiales</taxon>
        <taxon>Streptosporangiaceae</taxon>
        <taxon>Nonomuraea</taxon>
    </lineage>
</organism>